<keyword evidence="2" id="KW-1185">Reference proteome</keyword>
<dbReference type="GeneID" id="9587837"/>
<dbReference type="RefSeq" id="XP_003036566.1">
    <property type="nucleotide sequence ID" value="XM_003036520.1"/>
</dbReference>
<accession>D8PQ13</accession>
<protein>
    <submittedName>
        <fullName evidence="1">Uncharacterized protein</fullName>
    </submittedName>
</protein>
<dbReference type="eggNOG" id="ENOG502RCEJ">
    <property type="taxonomic scope" value="Eukaryota"/>
</dbReference>
<organism evidence="2">
    <name type="scientific">Schizophyllum commune (strain H4-8 / FGSC 9210)</name>
    <name type="common">Split gill fungus</name>
    <dbReference type="NCBI Taxonomy" id="578458"/>
    <lineage>
        <taxon>Eukaryota</taxon>
        <taxon>Fungi</taxon>
        <taxon>Dikarya</taxon>
        <taxon>Basidiomycota</taxon>
        <taxon>Agaricomycotina</taxon>
        <taxon>Agaricomycetes</taxon>
        <taxon>Agaricomycetidae</taxon>
        <taxon>Agaricales</taxon>
        <taxon>Schizophyllaceae</taxon>
        <taxon>Schizophyllum</taxon>
    </lineage>
</organism>
<dbReference type="OMA" id="VANSHAD"/>
<dbReference type="InParanoid" id="D8PQ13"/>
<dbReference type="EMBL" id="GL377302">
    <property type="protein sequence ID" value="EFJ01664.1"/>
    <property type="molecule type" value="Genomic_DNA"/>
</dbReference>
<evidence type="ECO:0000313" key="2">
    <source>
        <dbReference type="Proteomes" id="UP000007431"/>
    </source>
</evidence>
<dbReference type="KEGG" id="scm:SCHCO_02538735"/>
<reference evidence="1 2" key="1">
    <citation type="journal article" date="2010" name="Nat. Biotechnol.">
        <title>Genome sequence of the model mushroom Schizophyllum commune.</title>
        <authorList>
            <person name="Ohm R.A."/>
            <person name="de Jong J.F."/>
            <person name="Lugones L.G."/>
            <person name="Aerts A."/>
            <person name="Kothe E."/>
            <person name="Stajich J.E."/>
            <person name="de Vries R.P."/>
            <person name="Record E."/>
            <person name="Levasseur A."/>
            <person name="Baker S.E."/>
            <person name="Bartholomew K.A."/>
            <person name="Coutinho P.M."/>
            <person name="Erdmann S."/>
            <person name="Fowler T.J."/>
            <person name="Gathman A.C."/>
            <person name="Lombard V."/>
            <person name="Henrissat B."/>
            <person name="Knabe N."/>
            <person name="Kuees U."/>
            <person name="Lilly W.W."/>
            <person name="Lindquist E."/>
            <person name="Lucas S."/>
            <person name="Magnuson J.K."/>
            <person name="Piumi F."/>
            <person name="Raudaskoski M."/>
            <person name="Salamov A."/>
            <person name="Schmutz J."/>
            <person name="Schwarze F.W.M.R."/>
            <person name="vanKuyk P.A."/>
            <person name="Horton J.S."/>
            <person name="Grigoriev I.V."/>
            <person name="Woesten H.A.B."/>
        </authorList>
    </citation>
    <scope>NUCLEOTIDE SEQUENCE [LARGE SCALE GENOMIC DNA]</scope>
    <source>
        <strain evidence="2">H4-8 / FGSC 9210</strain>
    </source>
</reference>
<feature type="non-terminal residue" evidence="1">
    <location>
        <position position="566"/>
    </location>
</feature>
<dbReference type="PANTHER" id="PTHR33129:SF1">
    <property type="entry name" value="ATP-BINDING PROTEIN"/>
    <property type="match status" value="1"/>
</dbReference>
<sequence length="566" mass="63696">MSSINWFDLELEPLGAKLYEIETVDNADARAWTAGLDALPGLRQLTGPIEEYRQQARDPKRSQALYRTIEGTDYQTFIPAPTIFEGLRQVLLRREYEATWRDMELAFATGRTYFSVMEGTTTYEGPPTPAAQAPYSYAYAITGHSGIGKTLFLSLALLRCLQRHWTVVLQMQPYSILIFNFSGVYSVSYTVGMAELSDALPRATWCLVDSNDAMRGMPYNFLTLDRFLIRTAAPQADRLSWGMKKQHFYSRYLIKPMPAEEAQLAYSVSVRSPNPDSNRIIQSFFDKYGPSTRSVFQAVSAREKWEEAQSIVLQSVLERFDFPQFRDLVSGAKTLQTDDQISHHILLVEPADKRHLVQADLVSAHMLALLAKCFSSLPSQGVRLVHDLFSSDGRTKDAAIRLVEDGMHALLAMPGHWPLTKWPGMDKYRMVVSGGSNDPVRVVAWNAAASGPVYDTLAVERINAGQELKLAGKYYQLPKTSNYEKIDSFIYNPQINVITAFHLTTTAAHFIDLEGLKWLKSLRGAPGSPAPTIDLVVVSPDLTLELTVTEFALEIIRQVYRLRLRD</sequence>
<proteinExistence type="predicted"/>
<dbReference type="InterPro" id="IPR052980">
    <property type="entry name" value="Crinkler_effector"/>
</dbReference>
<gene>
    <name evidence="1" type="ORF">SCHCODRAFT_102630</name>
</gene>
<dbReference type="PANTHER" id="PTHR33129">
    <property type="entry name" value="PROTEIN KINASE DOMAIN-CONTAINING PROTEIN-RELATED"/>
    <property type="match status" value="1"/>
</dbReference>
<evidence type="ECO:0000313" key="1">
    <source>
        <dbReference type="EMBL" id="EFJ01664.1"/>
    </source>
</evidence>
<dbReference type="HOGENOM" id="CLU_463192_0_0_1"/>
<dbReference type="OrthoDB" id="2340858at2759"/>
<name>D8PQ13_SCHCM</name>
<dbReference type="Proteomes" id="UP000007431">
    <property type="component" value="Unassembled WGS sequence"/>
</dbReference>
<dbReference type="VEuPathDB" id="FungiDB:SCHCODRAFT_02538735"/>
<dbReference type="AlphaFoldDB" id="D8PQ13"/>